<dbReference type="STRING" id="1676925.ENSPKIP00000001096"/>
<sequence>MPPWRLHPKIGDKFRSGKKETKMKIHLVTCLLFLMFAGGEARVVSVPEEPLVRVEGQPLSLRCNVSEYEGPLEQVFEWQVFQEGKSFQLISFMESSYTDARFAKRVADGDISLLRLADSAAELRIRVLRVSDSGIYTCSTPSTDMSVSGNYQASVPLDVIKDSLQVLSMAPPTEIPEGNPLDIHCIATRDLKQNTYLSVTWSVRRGTAPPEDIVTLGPDGDHRVGSSYIQRHADMGLLPQSMKGNIFSLVLTETRPSDEGQYTCTAREWVPEGGALWQPILEKSAELGLLKVMPIAESLKVFLEKNATLNLHDTLHLTCSVALNNQVNIGLEVTWLVGPDKDGSNTSRILAHMNQDGVLANGSGPGEISRTGFDEFQLLLRHVDQSDSGFYSCRVQAWLRQSGGRWVQAAEKTSYPVHIWVTTMEANFNVTLSSPMTPQILGQPMVLVCQMNGEPPPADAQLGVTWYHHSGADTGIAPQPIAAIDEQGDLVLWDDYRPLLEQGHIVLSKVKPRNFRLHFQQMQDSDQGTYHCAVSVWTRVRNGGWAKNQEVRSEKLSIKWESKSPRLYVVARRLKEASRAGATFEMSCQVISQHLLDPGYSVLIRMEESIRSQPRKIASLSPDLVMKLEEWSEPDRLDSVVMEKIGPKEFRFRLYGAMVSDRGFYFCDVTAWTRDVGKAWSKAVNAASNRVQISFTDTGPSFNVSIHTDTANVYPGETTKMECILGLLGAAPNAGDVSYEVQWYLSSHHASTGATLLASMDRWGVVRKSPRNSSSDCSLERADAQTFRLSVHQTQDLDAGEYHCRATPWLRSPAGTWTRGSELTSTRIFLIVRFALWDSMKLPLLYGLGATLAVGLFSLLLGLMCAHCWCRNTSRTPHRPCNNLIALEMD</sequence>
<evidence type="ECO:0000313" key="12">
    <source>
        <dbReference type="Proteomes" id="UP000261540"/>
    </source>
</evidence>
<dbReference type="PANTHER" id="PTHR12207:SF3">
    <property type="entry name" value="PROSTAGLANDIN F2 RECEPTOR NEGATIVE REGULATOR"/>
    <property type="match status" value="1"/>
</dbReference>
<dbReference type="SUPFAM" id="SSF48726">
    <property type="entry name" value="Immunoglobulin"/>
    <property type="match status" value="5"/>
</dbReference>
<reference evidence="11" key="1">
    <citation type="submission" date="2025-08" db="UniProtKB">
        <authorList>
            <consortium name="Ensembl"/>
        </authorList>
    </citation>
    <scope>IDENTIFICATION</scope>
</reference>
<dbReference type="AlphaFoldDB" id="A0A3B3Q6R2"/>
<dbReference type="PANTHER" id="PTHR12207">
    <property type="entry name" value="V-SET AND TRANSMEMBRANE DOMAIN-CONTAINING PROTEIN"/>
    <property type="match status" value="1"/>
</dbReference>
<feature type="domain" description="Ig-like" evidence="10">
    <location>
        <begin position="156"/>
        <end position="266"/>
    </location>
</feature>
<dbReference type="Pfam" id="PF07686">
    <property type="entry name" value="V-set"/>
    <property type="match status" value="2"/>
</dbReference>
<evidence type="ECO:0000256" key="3">
    <source>
        <dbReference type="ARBA" id="ARBA00022729"/>
    </source>
</evidence>
<dbReference type="GeneTree" id="ENSGT00940000158367"/>
<dbReference type="FunFam" id="2.60.40.10:FF:002026">
    <property type="entry name" value="Prostaglandin F2 receptor inhibitor"/>
    <property type="match status" value="1"/>
</dbReference>
<dbReference type="Gene3D" id="2.60.40.10">
    <property type="entry name" value="Immunoglobulins"/>
    <property type="match status" value="5"/>
</dbReference>
<keyword evidence="5 9" id="KW-1133">Transmembrane helix</keyword>
<dbReference type="GeneID" id="111841640"/>
<evidence type="ECO:0000256" key="2">
    <source>
        <dbReference type="ARBA" id="ARBA00022692"/>
    </source>
</evidence>
<evidence type="ECO:0000313" key="11">
    <source>
        <dbReference type="Ensembl" id="ENSPKIP00000001096.1"/>
    </source>
</evidence>
<proteinExistence type="predicted"/>
<feature type="domain" description="Ig-like" evidence="10">
    <location>
        <begin position="700"/>
        <end position="824"/>
    </location>
</feature>
<dbReference type="FunFam" id="2.60.40.10:FF:000191">
    <property type="entry name" value="Immunoglobulin superfamily member 3"/>
    <property type="match status" value="1"/>
</dbReference>
<dbReference type="InterPro" id="IPR013106">
    <property type="entry name" value="Ig_V-set"/>
</dbReference>
<evidence type="ECO:0000256" key="9">
    <source>
        <dbReference type="SAM" id="Phobius"/>
    </source>
</evidence>
<dbReference type="GO" id="GO:0016020">
    <property type="term" value="C:membrane"/>
    <property type="evidence" value="ECO:0007669"/>
    <property type="project" value="UniProtKB-SubCell"/>
</dbReference>
<name>A0A3B3Q6R2_9TELE</name>
<dbReference type="OrthoDB" id="9873136at2759"/>
<accession>A0A3B3Q6R2</accession>
<dbReference type="PROSITE" id="PS50835">
    <property type="entry name" value="IG_LIKE"/>
    <property type="match status" value="5"/>
</dbReference>
<organism evidence="11 12">
    <name type="scientific">Paramormyrops kingsleyae</name>
    <dbReference type="NCBI Taxonomy" id="1676925"/>
    <lineage>
        <taxon>Eukaryota</taxon>
        <taxon>Metazoa</taxon>
        <taxon>Chordata</taxon>
        <taxon>Craniata</taxon>
        <taxon>Vertebrata</taxon>
        <taxon>Euteleostomi</taxon>
        <taxon>Actinopterygii</taxon>
        <taxon>Neopterygii</taxon>
        <taxon>Teleostei</taxon>
        <taxon>Osteoglossocephala</taxon>
        <taxon>Osteoglossomorpha</taxon>
        <taxon>Osteoglossiformes</taxon>
        <taxon>Mormyridae</taxon>
        <taxon>Paramormyrops</taxon>
    </lineage>
</organism>
<dbReference type="InterPro" id="IPR003599">
    <property type="entry name" value="Ig_sub"/>
</dbReference>
<keyword evidence="6 9" id="KW-0472">Membrane</keyword>
<dbReference type="SMART" id="SM00408">
    <property type="entry name" value="IGc2"/>
    <property type="match status" value="3"/>
</dbReference>
<keyword evidence="8" id="KW-0393">Immunoglobulin domain</keyword>
<evidence type="ECO:0000256" key="7">
    <source>
        <dbReference type="ARBA" id="ARBA00023157"/>
    </source>
</evidence>
<evidence type="ECO:0000256" key="1">
    <source>
        <dbReference type="ARBA" id="ARBA00004167"/>
    </source>
</evidence>
<evidence type="ECO:0000256" key="4">
    <source>
        <dbReference type="ARBA" id="ARBA00022737"/>
    </source>
</evidence>
<keyword evidence="2 9" id="KW-0812">Transmembrane</keyword>
<evidence type="ECO:0000256" key="5">
    <source>
        <dbReference type="ARBA" id="ARBA00022989"/>
    </source>
</evidence>
<dbReference type="CTD" id="101884699"/>
<evidence type="ECO:0000256" key="8">
    <source>
        <dbReference type="ARBA" id="ARBA00023319"/>
    </source>
</evidence>
<dbReference type="InterPro" id="IPR013783">
    <property type="entry name" value="Ig-like_fold"/>
</dbReference>
<dbReference type="Proteomes" id="UP000261540">
    <property type="component" value="Unplaced"/>
</dbReference>
<dbReference type="Ensembl" id="ENSPKIT00000025007.1">
    <property type="protein sequence ID" value="ENSPKIP00000001096.1"/>
    <property type="gene ID" value="ENSPKIG00000019512.1"/>
</dbReference>
<feature type="domain" description="Ig-like" evidence="10">
    <location>
        <begin position="442"/>
        <end position="552"/>
    </location>
</feature>
<keyword evidence="3" id="KW-0732">Signal</keyword>
<protein>
    <submittedName>
        <fullName evidence="11">Prostaglandin F2 receptor negative regulator-like</fullName>
    </submittedName>
</protein>
<dbReference type="InterPro" id="IPR007110">
    <property type="entry name" value="Ig-like_dom"/>
</dbReference>
<dbReference type="InterPro" id="IPR051102">
    <property type="entry name" value="IgSF_V-set/TM_domain"/>
</dbReference>
<keyword evidence="12" id="KW-1185">Reference proteome</keyword>
<feature type="domain" description="Ig-like" evidence="10">
    <location>
        <begin position="41"/>
        <end position="148"/>
    </location>
</feature>
<feature type="domain" description="Ig-like" evidence="10">
    <location>
        <begin position="294"/>
        <end position="396"/>
    </location>
</feature>
<dbReference type="InterPro" id="IPR036179">
    <property type="entry name" value="Ig-like_dom_sf"/>
</dbReference>
<evidence type="ECO:0000259" key="10">
    <source>
        <dbReference type="PROSITE" id="PS50835"/>
    </source>
</evidence>
<dbReference type="SMART" id="SM00409">
    <property type="entry name" value="IG"/>
    <property type="match status" value="6"/>
</dbReference>
<reference evidence="11" key="2">
    <citation type="submission" date="2025-09" db="UniProtKB">
        <authorList>
            <consortium name="Ensembl"/>
        </authorList>
    </citation>
    <scope>IDENTIFICATION</scope>
</reference>
<comment type="subcellular location">
    <subcellularLocation>
        <location evidence="1">Membrane</location>
        <topology evidence="1">Single-pass membrane protein</topology>
    </subcellularLocation>
</comment>
<dbReference type="InterPro" id="IPR003598">
    <property type="entry name" value="Ig_sub2"/>
</dbReference>
<feature type="transmembrane region" description="Helical" evidence="9">
    <location>
        <begin position="844"/>
        <end position="869"/>
    </location>
</feature>
<keyword evidence="7" id="KW-1015">Disulfide bond</keyword>
<evidence type="ECO:0000256" key="6">
    <source>
        <dbReference type="ARBA" id="ARBA00023136"/>
    </source>
</evidence>
<dbReference type="RefSeq" id="XP_072556335.1">
    <property type="nucleotide sequence ID" value="XM_072700234.1"/>
</dbReference>
<dbReference type="KEGG" id="pki:111841640"/>
<keyword evidence="4" id="KW-0677">Repeat</keyword>